<reference evidence="2 3" key="1">
    <citation type="submission" date="2019-05" db="EMBL/GenBank/DDBJ databases">
        <title>Another draft genome of Portunus trituberculatus and its Hox gene families provides insights of decapod evolution.</title>
        <authorList>
            <person name="Jeong J.-H."/>
            <person name="Song I."/>
            <person name="Kim S."/>
            <person name="Choi T."/>
            <person name="Kim D."/>
            <person name="Ryu S."/>
            <person name="Kim W."/>
        </authorList>
    </citation>
    <scope>NUCLEOTIDE SEQUENCE [LARGE SCALE GENOMIC DNA]</scope>
    <source>
        <tissue evidence="2">Muscle</tissue>
    </source>
</reference>
<feature type="region of interest" description="Disordered" evidence="1">
    <location>
        <begin position="1"/>
        <end position="133"/>
    </location>
</feature>
<evidence type="ECO:0000256" key="1">
    <source>
        <dbReference type="SAM" id="MobiDB-lite"/>
    </source>
</evidence>
<dbReference type="AlphaFoldDB" id="A0A5B7DXC9"/>
<dbReference type="Proteomes" id="UP000324222">
    <property type="component" value="Unassembled WGS sequence"/>
</dbReference>
<proteinExistence type="predicted"/>
<protein>
    <submittedName>
        <fullName evidence="2">Uncharacterized protein</fullName>
    </submittedName>
</protein>
<keyword evidence="3" id="KW-1185">Reference proteome</keyword>
<gene>
    <name evidence="2" type="ORF">E2C01_018871</name>
</gene>
<feature type="compositionally biased region" description="Acidic residues" evidence="1">
    <location>
        <begin position="65"/>
        <end position="85"/>
    </location>
</feature>
<evidence type="ECO:0000313" key="3">
    <source>
        <dbReference type="Proteomes" id="UP000324222"/>
    </source>
</evidence>
<dbReference type="EMBL" id="VSRR010001503">
    <property type="protein sequence ID" value="MPC25749.1"/>
    <property type="molecule type" value="Genomic_DNA"/>
</dbReference>
<name>A0A5B7DXC9_PORTR</name>
<evidence type="ECO:0000313" key="2">
    <source>
        <dbReference type="EMBL" id="MPC25749.1"/>
    </source>
</evidence>
<sequence length="244" mass="26979">MCGGNDVVTCGGDVVEVEEGEEAAEAKGEEEEEKEEEEGNEDEEEEKEEGNEEDGEEANEKDGGINEDEEGKEDEKEEGEEENEKPEEAKEEGGEKDDDNDDEDGEETAIEEEGKAKEEEEEDNGSESFVTVGSRIPLPDLGVTVTAWKDVRLEMGAYGALGVAGSNLTRQLKECGKQEIFFRYYSRRNVSRAQGSDASRHVVKCFDSCSSNPDREIGGALWVIVIFERQLCFESDPALCCMCE</sequence>
<organism evidence="2 3">
    <name type="scientific">Portunus trituberculatus</name>
    <name type="common">Swimming crab</name>
    <name type="synonym">Neptunus trituberculatus</name>
    <dbReference type="NCBI Taxonomy" id="210409"/>
    <lineage>
        <taxon>Eukaryota</taxon>
        <taxon>Metazoa</taxon>
        <taxon>Ecdysozoa</taxon>
        <taxon>Arthropoda</taxon>
        <taxon>Crustacea</taxon>
        <taxon>Multicrustacea</taxon>
        <taxon>Malacostraca</taxon>
        <taxon>Eumalacostraca</taxon>
        <taxon>Eucarida</taxon>
        <taxon>Decapoda</taxon>
        <taxon>Pleocyemata</taxon>
        <taxon>Brachyura</taxon>
        <taxon>Eubrachyura</taxon>
        <taxon>Portunoidea</taxon>
        <taxon>Portunidae</taxon>
        <taxon>Portuninae</taxon>
        <taxon>Portunus</taxon>
    </lineage>
</organism>
<feature type="compositionally biased region" description="Acidic residues" evidence="1">
    <location>
        <begin position="15"/>
        <end position="57"/>
    </location>
</feature>
<comment type="caution">
    <text evidence="2">The sequence shown here is derived from an EMBL/GenBank/DDBJ whole genome shotgun (WGS) entry which is preliminary data.</text>
</comment>
<feature type="compositionally biased region" description="Acidic residues" evidence="1">
    <location>
        <begin position="94"/>
        <end position="111"/>
    </location>
</feature>
<accession>A0A5B7DXC9</accession>